<keyword evidence="3" id="KW-1185">Reference proteome</keyword>
<comment type="caution">
    <text evidence="2">The sequence shown here is derived from an EMBL/GenBank/DDBJ whole genome shotgun (WGS) entry which is preliminary data.</text>
</comment>
<name>A0ABN2BG09_9ACTN</name>
<organism evidence="2 3">
    <name type="scientific">Dactylosporangium maewongense</name>
    <dbReference type="NCBI Taxonomy" id="634393"/>
    <lineage>
        <taxon>Bacteria</taxon>
        <taxon>Bacillati</taxon>
        <taxon>Actinomycetota</taxon>
        <taxon>Actinomycetes</taxon>
        <taxon>Micromonosporales</taxon>
        <taxon>Micromonosporaceae</taxon>
        <taxon>Dactylosporangium</taxon>
    </lineage>
</organism>
<evidence type="ECO:0008006" key="4">
    <source>
        <dbReference type="Google" id="ProtNLM"/>
    </source>
</evidence>
<sequence length="269" mass="27709">MANTPNSQKKALVSAVLAGALTLGFAGMMAKSCGAPVQEQAEAANPALELVDSLASRLVLGLQTDATIQYQTAAGAGVVVSQSMPRRAYRGFGVTYIATPDGTYLCRNVTPSPSPKAKKSPQPVPQCDEGPGADTMSPSQARDISDAFGGEFMAPEAAMGRLATIARGEEVRTGTSKRGDAQCVSVTARGIRTETACVNPAGLLAYFEGTTDAGKYTQLTLQYTTPSVSDEAFLPPTAKPAVKATASARPAAKAIPSPTRAPKPSATEK</sequence>
<protein>
    <recommendedName>
        <fullName evidence="4">Lipoprotein</fullName>
    </recommendedName>
</protein>
<reference evidence="2 3" key="1">
    <citation type="journal article" date="2019" name="Int. J. Syst. Evol. Microbiol.">
        <title>The Global Catalogue of Microorganisms (GCM) 10K type strain sequencing project: providing services to taxonomists for standard genome sequencing and annotation.</title>
        <authorList>
            <consortium name="The Broad Institute Genomics Platform"/>
            <consortium name="The Broad Institute Genome Sequencing Center for Infectious Disease"/>
            <person name="Wu L."/>
            <person name="Ma J."/>
        </authorList>
    </citation>
    <scope>NUCLEOTIDE SEQUENCE [LARGE SCALE GENOMIC DNA]</scope>
    <source>
        <strain evidence="2 3">JCM 15933</strain>
    </source>
</reference>
<gene>
    <name evidence="2" type="ORF">GCM10009827_066460</name>
</gene>
<accession>A0ABN2BG09</accession>
<dbReference type="Proteomes" id="UP001501470">
    <property type="component" value="Unassembled WGS sequence"/>
</dbReference>
<feature type="region of interest" description="Disordered" evidence="1">
    <location>
        <begin position="229"/>
        <end position="269"/>
    </location>
</feature>
<feature type="region of interest" description="Disordered" evidence="1">
    <location>
        <begin position="109"/>
        <end position="142"/>
    </location>
</feature>
<evidence type="ECO:0000313" key="3">
    <source>
        <dbReference type="Proteomes" id="UP001501470"/>
    </source>
</evidence>
<proteinExistence type="predicted"/>
<feature type="compositionally biased region" description="Low complexity" evidence="1">
    <location>
        <begin position="235"/>
        <end position="258"/>
    </location>
</feature>
<evidence type="ECO:0000313" key="2">
    <source>
        <dbReference type="EMBL" id="GAA1538143.1"/>
    </source>
</evidence>
<evidence type="ECO:0000256" key="1">
    <source>
        <dbReference type="SAM" id="MobiDB-lite"/>
    </source>
</evidence>
<dbReference type="EMBL" id="BAAAQD010000014">
    <property type="protein sequence ID" value="GAA1538143.1"/>
    <property type="molecule type" value="Genomic_DNA"/>
</dbReference>